<feature type="domain" description="Formyl transferase C-terminal" evidence="7">
    <location>
        <begin position="204"/>
        <end position="309"/>
    </location>
</feature>
<proteinExistence type="inferred from homology"/>
<evidence type="ECO:0000256" key="1">
    <source>
        <dbReference type="ARBA" id="ARBA00010699"/>
    </source>
</evidence>
<evidence type="ECO:0000313" key="11">
    <source>
        <dbReference type="Proteomes" id="UP000324288"/>
    </source>
</evidence>
<organism evidence="8 10">
    <name type="scientific">Lawsonella clevelandensis</name>
    <dbReference type="NCBI Taxonomy" id="1528099"/>
    <lineage>
        <taxon>Bacteria</taxon>
        <taxon>Bacillati</taxon>
        <taxon>Actinomycetota</taxon>
        <taxon>Actinomycetes</taxon>
        <taxon>Mycobacteriales</taxon>
        <taxon>Lawsonellaceae</taxon>
        <taxon>Lawsonella</taxon>
    </lineage>
</organism>
<dbReference type="GO" id="GO:0005829">
    <property type="term" value="C:cytosol"/>
    <property type="evidence" value="ECO:0007669"/>
    <property type="project" value="TreeGrafter"/>
</dbReference>
<sequence>MRLVFAGTPEAAVPSLQALCDSPRHQVVAVITQPDAPYGRGRKLRPSPVALCAEEHGISVLKPHSASDPEFLTQLASYRPDCCPVVAYGQLLRPAVLEIPQHGWVNLHFSLLPQWRGAAPVQSAIAAGDELTGATTFRLDEGMDTGPIFGTVTETIRPTDTSDTLMQRLAEQGARLLIDTMDGIAEGSLTPLPQPHDGVSYTSKISTEDARIRWSLPTHLVDRHIRAMTPTPGAWTMLGEVRLKIGSVEPLHPTAVHRLSSSGVALAPGQLFFTGKHVLVGTATGVIQLAAIQVPGKKMMNAADWARGAHLCGDEVMQ</sequence>
<dbReference type="Pfam" id="PF02911">
    <property type="entry name" value="Formyl_trans_C"/>
    <property type="match status" value="1"/>
</dbReference>
<reference evidence="8" key="2">
    <citation type="journal article" date="2016" name="Int. J. Syst. Evol. Microbiol.">
        <title>Lawsonella clevelandensis gen. nov., sp. nov., a new member of the suborder Corynebacterineae isolated from human abscesses.</title>
        <authorList>
            <person name="Bell M.E."/>
            <person name="Bernard K.A."/>
            <person name="Harrington S.M."/>
            <person name="Patel N.B."/>
            <person name="Tucker T.A."/>
            <person name="Metcalfe M.G."/>
            <person name="McQuiston J.R."/>
        </authorList>
    </citation>
    <scope>NUCLEOTIDE SEQUENCE</scope>
    <source>
        <strain evidence="8">X1698</strain>
    </source>
</reference>
<dbReference type="PATRIC" id="fig|1528099.3.peg.75"/>
<dbReference type="PANTHER" id="PTHR11138:SF5">
    <property type="entry name" value="METHIONYL-TRNA FORMYLTRANSFERASE, MITOCHONDRIAL"/>
    <property type="match status" value="1"/>
</dbReference>
<evidence type="ECO:0000256" key="3">
    <source>
        <dbReference type="ARBA" id="ARBA00022679"/>
    </source>
</evidence>
<dbReference type="Proteomes" id="UP000068137">
    <property type="component" value="Chromosome"/>
</dbReference>
<reference evidence="8 10" key="1">
    <citation type="journal article" date="2015" name="Genome Announc.">
        <title>Complete Genome Sequences for Two Strains of a Novel Fastidious, Partially Acid-Fast, Gram-Positive Corynebacterineae Bacterium, Derived from Human Clinical Samples.</title>
        <authorList>
            <person name="Nicholson A.C."/>
            <person name="Bell M."/>
            <person name="Humrighouse B.W."/>
            <person name="McQuiston J.R."/>
        </authorList>
    </citation>
    <scope>NUCLEOTIDE SEQUENCE [LARGE SCALE GENOMIC DNA]</scope>
    <source>
        <strain evidence="8 10">X1698</strain>
    </source>
</reference>
<dbReference type="CDD" id="cd08704">
    <property type="entry name" value="Met_tRNA_FMT_C"/>
    <property type="match status" value="1"/>
</dbReference>
<dbReference type="GO" id="GO:0004479">
    <property type="term" value="F:methionyl-tRNA formyltransferase activity"/>
    <property type="evidence" value="ECO:0007669"/>
    <property type="project" value="UniProtKB-UniRule"/>
</dbReference>
<dbReference type="OrthoDB" id="9802815at2"/>
<dbReference type="SUPFAM" id="SSF50486">
    <property type="entry name" value="FMT C-terminal domain-like"/>
    <property type="match status" value="1"/>
</dbReference>
<evidence type="ECO:0000256" key="4">
    <source>
        <dbReference type="ARBA" id="ARBA00022917"/>
    </source>
</evidence>
<evidence type="ECO:0000256" key="5">
    <source>
        <dbReference type="HAMAP-Rule" id="MF_00182"/>
    </source>
</evidence>
<dbReference type="PANTHER" id="PTHR11138">
    <property type="entry name" value="METHIONYL-TRNA FORMYLTRANSFERASE"/>
    <property type="match status" value="1"/>
</dbReference>
<dbReference type="HAMAP" id="MF_00182">
    <property type="entry name" value="Formyl_trans"/>
    <property type="match status" value="1"/>
</dbReference>
<dbReference type="STRING" id="1528099.AL705_00355"/>
<dbReference type="InterPro" id="IPR036477">
    <property type="entry name" value="Formyl_transf_N_sf"/>
</dbReference>
<evidence type="ECO:0000313" key="10">
    <source>
        <dbReference type="Proteomes" id="UP000068137"/>
    </source>
</evidence>
<dbReference type="EMBL" id="LR584267">
    <property type="protein sequence ID" value="VHN99534.1"/>
    <property type="molecule type" value="Genomic_DNA"/>
</dbReference>
<gene>
    <name evidence="5 9" type="primary">fmt</name>
    <name evidence="8" type="ORF">AL705_00355</name>
    <name evidence="9" type="ORF">LC603019_00076</name>
</gene>
<name>A0A0M4MB63_9ACTN</name>
<dbReference type="InterPro" id="IPR005794">
    <property type="entry name" value="Fmt"/>
</dbReference>
<protein>
    <recommendedName>
        <fullName evidence="2 5">Methionyl-tRNA formyltransferase</fullName>
        <ecNumber evidence="2 5">2.1.2.9</ecNumber>
    </recommendedName>
</protein>
<keyword evidence="11" id="KW-1185">Reference proteome</keyword>
<dbReference type="EC" id="2.1.2.9" evidence="2 5"/>
<keyword evidence="4 5" id="KW-0648">Protein biosynthesis</keyword>
<dbReference type="Proteomes" id="UP000324288">
    <property type="component" value="Chromosome"/>
</dbReference>
<dbReference type="Pfam" id="PF00551">
    <property type="entry name" value="Formyl_trans_N"/>
    <property type="match status" value="1"/>
</dbReference>
<dbReference type="InterPro" id="IPR005793">
    <property type="entry name" value="Formyl_trans_C"/>
</dbReference>
<comment type="similarity">
    <text evidence="1 5">Belongs to the Fmt family.</text>
</comment>
<accession>A0A0M4MB63</accession>
<dbReference type="InterPro" id="IPR002376">
    <property type="entry name" value="Formyl_transf_N"/>
</dbReference>
<evidence type="ECO:0000313" key="9">
    <source>
        <dbReference type="EMBL" id="VHN99534.1"/>
    </source>
</evidence>
<dbReference type="Gene3D" id="3.40.50.12230">
    <property type="match status" value="1"/>
</dbReference>
<dbReference type="GeneID" id="84894086"/>
<evidence type="ECO:0000313" key="8">
    <source>
        <dbReference type="EMBL" id="ALE18437.1"/>
    </source>
</evidence>
<dbReference type="KEGG" id="cbq:AL705_00355"/>
<keyword evidence="3 5" id="KW-0808">Transferase</keyword>
<evidence type="ECO:0000259" key="6">
    <source>
        <dbReference type="Pfam" id="PF00551"/>
    </source>
</evidence>
<feature type="domain" description="Formyl transferase N-terminal" evidence="6">
    <location>
        <begin position="2"/>
        <end position="180"/>
    </location>
</feature>
<dbReference type="NCBIfam" id="TIGR00460">
    <property type="entry name" value="fmt"/>
    <property type="match status" value="1"/>
</dbReference>
<dbReference type="InterPro" id="IPR044135">
    <property type="entry name" value="Met-tRNA-FMT_C"/>
</dbReference>
<dbReference type="CDD" id="cd08646">
    <property type="entry name" value="FMT_core_Met-tRNA-FMT_N"/>
    <property type="match status" value="1"/>
</dbReference>
<dbReference type="EMBL" id="CP012390">
    <property type="protein sequence ID" value="ALE18437.1"/>
    <property type="molecule type" value="Genomic_DNA"/>
</dbReference>
<feature type="binding site" evidence="5">
    <location>
        <begin position="110"/>
        <end position="113"/>
    </location>
    <ligand>
        <name>(6S)-5,6,7,8-tetrahydrofolate</name>
        <dbReference type="ChEBI" id="CHEBI:57453"/>
    </ligand>
</feature>
<comment type="function">
    <text evidence="5">Attaches a formyl group to the free amino group of methionyl-tRNA(fMet). The formyl group appears to play a dual role in the initiator identity of N-formylmethionyl-tRNA by promoting its recognition by IF2 and preventing the misappropriation of this tRNA by the elongation apparatus.</text>
</comment>
<comment type="catalytic activity">
    <reaction evidence="5">
        <text>L-methionyl-tRNA(fMet) + (6R)-10-formyltetrahydrofolate = N-formyl-L-methionyl-tRNA(fMet) + (6S)-5,6,7,8-tetrahydrofolate + H(+)</text>
        <dbReference type="Rhea" id="RHEA:24380"/>
        <dbReference type="Rhea" id="RHEA-COMP:9952"/>
        <dbReference type="Rhea" id="RHEA-COMP:9953"/>
        <dbReference type="ChEBI" id="CHEBI:15378"/>
        <dbReference type="ChEBI" id="CHEBI:57453"/>
        <dbReference type="ChEBI" id="CHEBI:78530"/>
        <dbReference type="ChEBI" id="CHEBI:78844"/>
        <dbReference type="ChEBI" id="CHEBI:195366"/>
        <dbReference type="EC" id="2.1.2.9"/>
    </reaction>
</comment>
<dbReference type="InterPro" id="IPR041711">
    <property type="entry name" value="Met-tRNA-FMT_N"/>
</dbReference>
<dbReference type="RefSeq" id="WP_053961320.1">
    <property type="nucleotide sequence ID" value="NZ_CAJPTR010000002.1"/>
</dbReference>
<dbReference type="SUPFAM" id="SSF53328">
    <property type="entry name" value="Formyltransferase"/>
    <property type="match status" value="1"/>
</dbReference>
<evidence type="ECO:0000259" key="7">
    <source>
        <dbReference type="Pfam" id="PF02911"/>
    </source>
</evidence>
<evidence type="ECO:0000256" key="2">
    <source>
        <dbReference type="ARBA" id="ARBA00012261"/>
    </source>
</evidence>
<reference evidence="9 11" key="3">
    <citation type="submission" date="2019-04" db="EMBL/GenBank/DDBJ databases">
        <authorList>
            <person name="Seth-Smith MB H."/>
            <person name="Seth-Smith H."/>
        </authorList>
    </citation>
    <scope>NUCLEOTIDE SEQUENCE [LARGE SCALE GENOMIC DNA]</scope>
    <source>
        <strain evidence="9">USB-603019</strain>
    </source>
</reference>
<dbReference type="InterPro" id="IPR011034">
    <property type="entry name" value="Formyl_transferase-like_C_sf"/>
</dbReference>
<dbReference type="AlphaFoldDB" id="A0A0M4MB63"/>
<dbReference type="FunFam" id="3.40.50.12230:FF:000001">
    <property type="entry name" value="Methionyl-tRNA formyltransferase"/>
    <property type="match status" value="1"/>
</dbReference>